<evidence type="ECO:0008006" key="3">
    <source>
        <dbReference type="Google" id="ProtNLM"/>
    </source>
</evidence>
<dbReference type="Proteomes" id="UP000247973">
    <property type="component" value="Unassembled WGS sequence"/>
</dbReference>
<reference evidence="1 2" key="1">
    <citation type="submission" date="2018-03" db="EMBL/GenBank/DDBJ databases">
        <title>Genomic Encyclopedia of Archaeal and Bacterial Type Strains, Phase II (KMG-II): from individual species to whole genera.</title>
        <authorList>
            <person name="Goeker M."/>
        </authorList>
    </citation>
    <scope>NUCLEOTIDE SEQUENCE [LARGE SCALE GENOMIC DNA]</scope>
    <source>
        <strain evidence="1 2">DSM 100214</strain>
    </source>
</reference>
<gene>
    <name evidence="1" type="ORF">CLV62_10921</name>
</gene>
<keyword evidence="2" id="KW-1185">Reference proteome</keyword>
<dbReference type="PROSITE" id="PS51257">
    <property type="entry name" value="PROKAR_LIPOPROTEIN"/>
    <property type="match status" value="1"/>
</dbReference>
<dbReference type="EMBL" id="QICL01000009">
    <property type="protein sequence ID" value="PXV64695.1"/>
    <property type="molecule type" value="Genomic_DNA"/>
</dbReference>
<name>A0A2V3PP91_9BACT</name>
<sequence>MKKLLFLLLPLSLILTSCEKKVDPLAYNEQLVAYSTEADNYLVTLDSKIDVFFDSEEFTADDIAQLNEGIKEAKDSIQSDLDKIKVLPKAEGADDFYNTTIAYVESLLTQIDVYKEQYSKLSNDISEEELVKMDDIINNSLANTDAKFEDMQKAQSEYAKANNIDLNTHEPATLNIVE</sequence>
<proteinExistence type="predicted"/>
<dbReference type="RefSeq" id="WP_110310416.1">
    <property type="nucleotide sequence ID" value="NZ_QICL01000009.1"/>
</dbReference>
<accession>A0A2V3PP91</accession>
<dbReference type="AlphaFoldDB" id="A0A2V3PP91"/>
<dbReference type="OrthoDB" id="997457at2"/>
<evidence type="ECO:0000313" key="1">
    <source>
        <dbReference type="EMBL" id="PXV64695.1"/>
    </source>
</evidence>
<comment type="caution">
    <text evidence="1">The sequence shown here is derived from an EMBL/GenBank/DDBJ whole genome shotgun (WGS) entry which is preliminary data.</text>
</comment>
<protein>
    <recommendedName>
        <fullName evidence="3">Cell-wall binding lipoprotein</fullName>
    </recommendedName>
</protein>
<evidence type="ECO:0000313" key="2">
    <source>
        <dbReference type="Proteomes" id="UP000247973"/>
    </source>
</evidence>
<organism evidence="1 2">
    <name type="scientific">Dysgonomonas alginatilytica</name>
    <dbReference type="NCBI Taxonomy" id="1605892"/>
    <lineage>
        <taxon>Bacteria</taxon>
        <taxon>Pseudomonadati</taxon>
        <taxon>Bacteroidota</taxon>
        <taxon>Bacteroidia</taxon>
        <taxon>Bacteroidales</taxon>
        <taxon>Dysgonomonadaceae</taxon>
        <taxon>Dysgonomonas</taxon>
    </lineage>
</organism>